<dbReference type="SUPFAM" id="SSF46689">
    <property type="entry name" value="Homeodomain-like"/>
    <property type="match status" value="1"/>
</dbReference>
<proteinExistence type="predicted"/>
<dbReference type="AlphaFoldDB" id="A0A170UM01"/>
<comment type="subcellular location">
    <subcellularLocation>
        <location evidence="1">Nucleus</location>
    </subcellularLocation>
</comment>
<dbReference type="GO" id="GO:0003677">
    <property type="term" value="F:DNA binding"/>
    <property type="evidence" value="ECO:0007669"/>
    <property type="project" value="InterPro"/>
</dbReference>
<reference evidence="4" key="1">
    <citation type="submission" date="2016-04" db="EMBL/GenBank/DDBJ databases">
        <authorList>
            <person name="Calderon-Fernandez G.M.Sr."/>
        </authorList>
    </citation>
    <scope>NUCLEOTIDE SEQUENCE</scope>
    <source>
        <strain evidence="4">Int1</strain>
        <tissue evidence="4">Integument</tissue>
    </source>
</reference>
<evidence type="ECO:0000259" key="3">
    <source>
        <dbReference type="Pfam" id="PF01498"/>
    </source>
</evidence>
<organism evidence="4">
    <name type="scientific">Triatoma infestans</name>
    <name type="common">Assassin bug</name>
    <dbReference type="NCBI Taxonomy" id="30076"/>
    <lineage>
        <taxon>Eukaryota</taxon>
        <taxon>Metazoa</taxon>
        <taxon>Ecdysozoa</taxon>
        <taxon>Arthropoda</taxon>
        <taxon>Hexapoda</taxon>
        <taxon>Insecta</taxon>
        <taxon>Pterygota</taxon>
        <taxon>Neoptera</taxon>
        <taxon>Paraneoptera</taxon>
        <taxon>Hemiptera</taxon>
        <taxon>Heteroptera</taxon>
        <taxon>Panheteroptera</taxon>
        <taxon>Cimicomorpha</taxon>
        <taxon>Reduviidae</taxon>
        <taxon>Triatominae</taxon>
        <taxon>Triatoma</taxon>
    </lineage>
</organism>
<dbReference type="GO" id="GO:0015074">
    <property type="term" value="P:DNA integration"/>
    <property type="evidence" value="ECO:0007669"/>
    <property type="project" value="InterPro"/>
</dbReference>
<evidence type="ECO:0000313" key="4">
    <source>
        <dbReference type="EMBL" id="JAR95961.1"/>
    </source>
</evidence>
<reference evidence="4" key="2">
    <citation type="journal article" date="2017" name="J. Med. Entomol.">
        <title>Transcriptome Analysis of the Triatoma infestans (Hemiptera: Reduviidae) Integument.</title>
        <authorList>
            <person name="Calderon-Fernandez G.M."/>
            <person name="Moriconi D.E."/>
            <person name="Dulbecco A.B."/>
            <person name="Juarez M.P."/>
        </authorList>
    </citation>
    <scope>NUCLEOTIDE SEQUENCE</scope>
    <source>
        <strain evidence="4">Int1</strain>
        <tissue evidence="4">Integument</tissue>
    </source>
</reference>
<dbReference type="GO" id="GO:0005634">
    <property type="term" value="C:nucleus"/>
    <property type="evidence" value="ECO:0007669"/>
    <property type="project" value="UniProtKB-SubCell"/>
</dbReference>
<name>A0A170UM01_TRIIF</name>
<dbReference type="EMBL" id="GEMB01007419">
    <property type="protein sequence ID" value="JAR95961.1"/>
    <property type="molecule type" value="Transcribed_RNA"/>
</dbReference>
<feature type="domain" description="Transposase Tc1-like" evidence="3">
    <location>
        <begin position="61"/>
        <end position="117"/>
    </location>
</feature>
<feature type="compositionally biased region" description="Polar residues" evidence="2">
    <location>
        <begin position="1"/>
        <end position="23"/>
    </location>
</feature>
<accession>A0A170UM01</accession>
<dbReference type="InterPro" id="IPR009057">
    <property type="entry name" value="Homeodomain-like_sf"/>
</dbReference>
<evidence type="ECO:0000256" key="1">
    <source>
        <dbReference type="ARBA" id="ARBA00004123"/>
    </source>
</evidence>
<protein>
    <submittedName>
        <fullName evidence="4">Transposable element tcb2 transposase</fullName>
    </submittedName>
</protein>
<dbReference type="Pfam" id="PF01498">
    <property type="entry name" value="HTH_Tnp_Tc3_2"/>
    <property type="match status" value="1"/>
</dbReference>
<dbReference type="GO" id="GO:0006313">
    <property type="term" value="P:DNA transposition"/>
    <property type="evidence" value="ECO:0007669"/>
    <property type="project" value="InterPro"/>
</dbReference>
<sequence length="117" mass="13746">MHEEGVQQSINAQRRGMNQSTVSRILMRYRETGRYSRRPAKGRPRSTTRTDERFIHLNLLRNRFVNSNQIRHLIADVRNVHISSRTVRRRLNKANLVSRIPATGPLLTRAHRVARLQ</sequence>
<dbReference type="InterPro" id="IPR002492">
    <property type="entry name" value="Transposase_Tc1-like"/>
</dbReference>
<feature type="compositionally biased region" description="Basic residues" evidence="2">
    <location>
        <begin position="35"/>
        <end position="46"/>
    </location>
</feature>
<feature type="region of interest" description="Disordered" evidence="2">
    <location>
        <begin position="1"/>
        <end position="49"/>
    </location>
</feature>
<evidence type="ECO:0000256" key="2">
    <source>
        <dbReference type="SAM" id="MobiDB-lite"/>
    </source>
</evidence>